<dbReference type="EMBL" id="CP059253">
    <property type="protein sequence ID" value="QLL35105.1"/>
    <property type="molecule type" value="Genomic_DNA"/>
</dbReference>
<gene>
    <name evidence="1" type="ORF">HG536_0H04810</name>
</gene>
<name>A0A7G3ZNL9_9SACH</name>
<protein>
    <submittedName>
        <fullName evidence="1">Uncharacterized protein</fullName>
    </submittedName>
</protein>
<accession>A0A7G3ZNL9</accession>
<dbReference type="KEGG" id="tgb:HG536_0H04810"/>
<dbReference type="AlphaFoldDB" id="A0A7G3ZNL9"/>
<dbReference type="GeneID" id="59328371"/>
<dbReference type="Proteomes" id="UP000515788">
    <property type="component" value="Chromosome 8"/>
</dbReference>
<sequence length="151" mass="16205">MQYCLSGPIFPQISKQPRRPVPELQFRRMMDSVKSSTPEITRLCRISLTHAPTHAPPPRGLRNCPALPGPAPTAGSPVSILQHFGAVHHLCQLDLQGLGTVAAGASSRNTGGALLRAKVKFPAYCQCDDQLNELGVDLQSLIGCIKQVTSV</sequence>
<organism evidence="1 2">
    <name type="scientific">Torulaspora globosa</name>
    <dbReference type="NCBI Taxonomy" id="48254"/>
    <lineage>
        <taxon>Eukaryota</taxon>
        <taxon>Fungi</taxon>
        <taxon>Dikarya</taxon>
        <taxon>Ascomycota</taxon>
        <taxon>Saccharomycotina</taxon>
        <taxon>Saccharomycetes</taxon>
        <taxon>Saccharomycetales</taxon>
        <taxon>Saccharomycetaceae</taxon>
        <taxon>Torulaspora</taxon>
    </lineage>
</organism>
<evidence type="ECO:0000313" key="1">
    <source>
        <dbReference type="EMBL" id="QLL35105.1"/>
    </source>
</evidence>
<evidence type="ECO:0000313" key="2">
    <source>
        <dbReference type="Proteomes" id="UP000515788"/>
    </source>
</evidence>
<reference evidence="1 2" key="1">
    <citation type="submission" date="2020-06" db="EMBL/GenBank/DDBJ databases">
        <title>The yeast mating-type switching endonuclease HO is a domesticated member of an unorthodox homing genetic element family.</title>
        <authorList>
            <person name="Coughlan A.Y."/>
            <person name="Lombardi L."/>
            <person name="Braun-Galleani S."/>
            <person name="Martos A.R."/>
            <person name="Galeote V."/>
            <person name="Bigey F."/>
            <person name="Dequin S."/>
            <person name="Byrne K.P."/>
            <person name="Wolfe K.H."/>
        </authorList>
    </citation>
    <scope>NUCLEOTIDE SEQUENCE [LARGE SCALE GENOMIC DNA]</scope>
    <source>
        <strain evidence="1 2">CBS764</strain>
    </source>
</reference>
<keyword evidence="2" id="KW-1185">Reference proteome</keyword>
<proteinExistence type="predicted"/>
<dbReference type="RefSeq" id="XP_037141779.1">
    <property type="nucleotide sequence ID" value="XM_037285883.1"/>
</dbReference>